<evidence type="ECO:0000259" key="6">
    <source>
        <dbReference type="Pfam" id="PF00171"/>
    </source>
</evidence>
<dbReference type="InterPro" id="IPR016163">
    <property type="entry name" value="Ald_DH_C"/>
</dbReference>
<dbReference type="Gene3D" id="3.40.605.10">
    <property type="entry name" value="Aldehyde Dehydrogenase, Chain A, domain 1"/>
    <property type="match status" value="1"/>
</dbReference>
<keyword evidence="4" id="KW-0520">NAD</keyword>
<dbReference type="GO" id="GO:0004029">
    <property type="term" value="F:aldehyde dehydrogenase (NAD+) activity"/>
    <property type="evidence" value="ECO:0007669"/>
    <property type="project" value="InterPro"/>
</dbReference>
<dbReference type="AlphaFoldDB" id="A0A3N6P4C1"/>
<comment type="similarity">
    <text evidence="1">Belongs to the aldehyde dehydrogenase family.</text>
</comment>
<keyword evidence="8" id="KW-1185">Reference proteome</keyword>
<dbReference type="Pfam" id="PF00171">
    <property type="entry name" value="Aldedh"/>
    <property type="match status" value="1"/>
</dbReference>
<protein>
    <submittedName>
        <fullName evidence="7">Aldehyde dehydrogenase family protein</fullName>
    </submittedName>
</protein>
<evidence type="ECO:0000256" key="2">
    <source>
        <dbReference type="ARBA" id="ARBA00011881"/>
    </source>
</evidence>
<dbReference type="PANTHER" id="PTHR43521:SF1">
    <property type="entry name" value="ALPHA-AMINOADIPIC SEMIALDEHYDE DEHYDROGENASE"/>
    <property type="match status" value="1"/>
</dbReference>
<comment type="subunit">
    <text evidence="2">Homotetramer.</text>
</comment>
<dbReference type="EMBL" id="REFY01000003">
    <property type="protein sequence ID" value="RQG90225.1"/>
    <property type="molecule type" value="Genomic_DNA"/>
</dbReference>
<dbReference type="Gene3D" id="3.40.309.10">
    <property type="entry name" value="Aldehyde Dehydrogenase, Chain A, domain 2"/>
    <property type="match status" value="1"/>
</dbReference>
<evidence type="ECO:0000256" key="4">
    <source>
        <dbReference type="ARBA" id="ARBA00023027"/>
    </source>
</evidence>
<dbReference type="InterPro" id="IPR016161">
    <property type="entry name" value="Ald_DH/histidinol_DH"/>
</dbReference>
<reference evidence="7 8" key="1">
    <citation type="submission" date="2018-10" db="EMBL/GenBank/DDBJ databases">
        <title>Natrarchaeobius chitinivorans gen. nov., sp. nov., and Natrarchaeobius haloalkaliphilus sp. nov., alkaliphilic, chitin-utilizing haloarchaea from hypersaline alkaline lakes.</title>
        <authorList>
            <person name="Sorokin D.Y."/>
            <person name="Elcheninov A.G."/>
            <person name="Kostrikina N.A."/>
            <person name="Bale N.J."/>
            <person name="Sinninghe Damste J.S."/>
            <person name="Khijniak T.V."/>
            <person name="Kublanov I.V."/>
            <person name="Toshchakov S.V."/>
        </authorList>
    </citation>
    <scope>NUCLEOTIDE SEQUENCE [LARGE SCALE GENOMIC DNA]</scope>
    <source>
        <strain evidence="7 8">AArcht-Sl</strain>
    </source>
</reference>
<accession>A0A3N6P4C1</accession>
<comment type="caution">
    <text evidence="7">The sequence shown here is derived from an EMBL/GenBank/DDBJ whole genome shotgun (WGS) entry which is preliminary data.</text>
</comment>
<dbReference type="InterPro" id="IPR044638">
    <property type="entry name" value="ALDH7A1-like"/>
</dbReference>
<dbReference type="InterPro" id="IPR015590">
    <property type="entry name" value="Aldehyde_DH_dom"/>
</dbReference>
<name>A0A3N6P4C1_9EURY</name>
<feature type="domain" description="Aldehyde dehydrogenase" evidence="6">
    <location>
        <begin position="18"/>
        <end position="485"/>
    </location>
</feature>
<proteinExistence type="inferred from homology"/>
<evidence type="ECO:0000313" key="7">
    <source>
        <dbReference type="EMBL" id="RQG90225.1"/>
    </source>
</evidence>
<dbReference type="Proteomes" id="UP000273828">
    <property type="component" value="Unassembled WGS sequence"/>
</dbReference>
<dbReference type="InterPro" id="IPR016162">
    <property type="entry name" value="Ald_DH_N"/>
</dbReference>
<gene>
    <name evidence="7" type="ORF">EA462_09580</name>
</gene>
<evidence type="ECO:0000256" key="3">
    <source>
        <dbReference type="ARBA" id="ARBA00023002"/>
    </source>
</evidence>
<sequence>MGQQATERSHGHYIGGEWTDGHGSETFESENPATGETLAKFRRGTTADVETALEAADSAFEEWRSLSYIDRAEYLWDIYHELRDRHDELGEIVTKECGKELSEGKADVTEAWHMVEWAAGNARHPHGDVVPSEVAGKDAYMRRKPRGVVGCITPWNFPVAIPFWHMAIALVEGNVVVWKPAEQTPWCGQIIAEMMADAGVPEGVFNMIQGFGDAGAAIVDDDRVDTVLFTGSAEVGHGIADAVGGEPGKLAACEMGGKNGIVITEEADLETAVHSAVVSSFKTTGQRCVSSERLIVHTDVYDEFKTRFVDLATDVVVGDPLEEGTFMGPAIEAAHVEKIREHNDLARQEGANVLVDRFELPDEEIPDGHEAGHWVGPFVYEIEYDSELRCLTEECFGPHVALIEYDGGIERALEIHNDTPYGLAGAIISEDYRQLNHFRDRAELGLAYANLPCIGAEVQLPFGGVKKSGNGYPSAREAIEAVTERTAWTMNNSTEIEMAQGLSVDLFAREERSDNREE</sequence>
<evidence type="ECO:0000256" key="5">
    <source>
        <dbReference type="SAM" id="MobiDB-lite"/>
    </source>
</evidence>
<evidence type="ECO:0000256" key="1">
    <source>
        <dbReference type="ARBA" id="ARBA00009986"/>
    </source>
</evidence>
<dbReference type="PANTHER" id="PTHR43521">
    <property type="entry name" value="ALPHA-AMINOADIPIC SEMIALDEHYDE DEHYDROGENASE"/>
    <property type="match status" value="1"/>
</dbReference>
<evidence type="ECO:0000313" key="8">
    <source>
        <dbReference type="Proteomes" id="UP000273828"/>
    </source>
</evidence>
<dbReference type="FunFam" id="3.40.605.10:FF:000007">
    <property type="entry name" value="NAD/NADP-dependent betaine aldehyde dehydrogenase"/>
    <property type="match status" value="1"/>
</dbReference>
<feature type="region of interest" description="Disordered" evidence="5">
    <location>
        <begin position="1"/>
        <end position="37"/>
    </location>
</feature>
<keyword evidence="3" id="KW-0560">Oxidoreductase</keyword>
<organism evidence="7 8">
    <name type="scientific">Natrarchaeobius halalkaliphilus</name>
    <dbReference type="NCBI Taxonomy" id="1679091"/>
    <lineage>
        <taxon>Archaea</taxon>
        <taxon>Methanobacteriati</taxon>
        <taxon>Methanobacteriota</taxon>
        <taxon>Stenosarchaea group</taxon>
        <taxon>Halobacteria</taxon>
        <taxon>Halobacteriales</taxon>
        <taxon>Natrialbaceae</taxon>
        <taxon>Natrarchaeobius</taxon>
    </lineage>
</organism>
<dbReference type="RefSeq" id="WP_124178328.1">
    <property type="nucleotide sequence ID" value="NZ_REFY01000003.1"/>
</dbReference>
<dbReference type="OrthoDB" id="6342at2157"/>
<dbReference type="SUPFAM" id="SSF53720">
    <property type="entry name" value="ALDH-like"/>
    <property type="match status" value="1"/>
</dbReference>